<dbReference type="NCBIfam" id="NF047646">
    <property type="entry name" value="REP_Tyr_transpos"/>
    <property type="match status" value="1"/>
</dbReference>
<organism evidence="2 3">
    <name type="scientific">Rhodanobacter denitrificans</name>
    <dbReference type="NCBI Taxonomy" id="666685"/>
    <lineage>
        <taxon>Bacteria</taxon>
        <taxon>Pseudomonadati</taxon>
        <taxon>Pseudomonadota</taxon>
        <taxon>Gammaproteobacteria</taxon>
        <taxon>Lysobacterales</taxon>
        <taxon>Rhodanobacteraceae</taxon>
        <taxon>Rhodanobacter</taxon>
    </lineage>
</organism>
<dbReference type="PANTHER" id="PTHR36966:SF1">
    <property type="entry name" value="REP-ASSOCIATED TYROSINE TRANSPOSASE"/>
    <property type="match status" value="1"/>
</dbReference>
<gene>
    <name evidence="2" type="ORF">DEO45_08835</name>
</gene>
<evidence type="ECO:0000313" key="3">
    <source>
        <dbReference type="Proteomes" id="UP000252387"/>
    </source>
</evidence>
<evidence type="ECO:0000313" key="2">
    <source>
        <dbReference type="EMBL" id="RCS30157.1"/>
    </source>
</evidence>
<dbReference type="InterPro" id="IPR036515">
    <property type="entry name" value="Transposase_17_sf"/>
</dbReference>
<dbReference type="GO" id="GO:0006313">
    <property type="term" value="P:DNA transposition"/>
    <property type="evidence" value="ECO:0007669"/>
    <property type="project" value="InterPro"/>
</dbReference>
<dbReference type="InterPro" id="IPR052715">
    <property type="entry name" value="RAYT_transposase"/>
</dbReference>
<dbReference type="Proteomes" id="UP000252387">
    <property type="component" value="Unassembled WGS sequence"/>
</dbReference>
<comment type="caution">
    <text evidence="2">The sequence shown here is derived from an EMBL/GenBank/DDBJ whole genome shotgun (WGS) entry which is preliminary data.</text>
</comment>
<dbReference type="GO" id="GO:0043565">
    <property type="term" value="F:sequence-specific DNA binding"/>
    <property type="evidence" value="ECO:0007669"/>
    <property type="project" value="TreeGrafter"/>
</dbReference>
<proteinExistence type="predicted"/>
<dbReference type="OrthoDB" id="9794403at2"/>
<evidence type="ECO:0000259" key="1">
    <source>
        <dbReference type="SMART" id="SM01321"/>
    </source>
</evidence>
<dbReference type="PANTHER" id="PTHR36966">
    <property type="entry name" value="REP-ASSOCIATED TYROSINE TRANSPOSASE"/>
    <property type="match status" value="1"/>
</dbReference>
<accession>A0A368KEA0</accession>
<sequence length="177" mass="20759">MRYRRACATGGTYFFTVNLADRSSCLLIERIDALRQAVRAVKQRHPFEIVAWVVLPEHMHAVWALPPDDTDFSTRWLLIKANFSRTIERGEAIRDSRLRKGERGIWQRRFWEHQIRNESDLARHVDYVHINPVKHGHASRAADWPYSSIHRYIREGMIAADWACDPERVAVDGERRG</sequence>
<reference evidence="2 3" key="1">
    <citation type="submission" date="2018-05" db="EMBL/GenBank/DDBJ databases">
        <title>Draft genome sequence of Rhodanobacter denitrificans Yn1 isolated from gold copper mine.</title>
        <authorList>
            <person name="Yang N."/>
            <person name="Mazhar H.S."/>
            <person name="Rensing C."/>
        </authorList>
    </citation>
    <scope>NUCLEOTIDE SEQUENCE [LARGE SCALE GENOMIC DNA]</scope>
    <source>
        <strain evidence="2 3">Yn1</strain>
    </source>
</reference>
<dbReference type="GO" id="GO:0004803">
    <property type="term" value="F:transposase activity"/>
    <property type="evidence" value="ECO:0007669"/>
    <property type="project" value="InterPro"/>
</dbReference>
<dbReference type="InterPro" id="IPR002686">
    <property type="entry name" value="Transposase_17"/>
</dbReference>
<keyword evidence="3" id="KW-1185">Reference proteome</keyword>
<dbReference type="SMART" id="SM01321">
    <property type="entry name" value="Y1_Tnp"/>
    <property type="match status" value="1"/>
</dbReference>
<feature type="domain" description="Transposase IS200-like" evidence="1">
    <location>
        <begin position="8"/>
        <end position="131"/>
    </location>
</feature>
<name>A0A368KEA0_9GAMM</name>
<protein>
    <submittedName>
        <fullName evidence="2">Transposase</fullName>
    </submittedName>
</protein>
<dbReference type="EMBL" id="QFWQ01000005">
    <property type="protein sequence ID" value="RCS30157.1"/>
    <property type="molecule type" value="Genomic_DNA"/>
</dbReference>
<dbReference type="SUPFAM" id="SSF143422">
    <property type="entry name" value="Transposase IS200-like"/>
    <property type="match status" value="1"/>
</dbReference>
<dbReference type="RefSeq" id="WP_114342657.1">
    <property type="nucleotide sequence ID" value="NZ_QFWQ01000005.1"/>
</dbReference>
<dbReference type="Gene3D" id="3.30.70.1290">
    <property type="entry name" value="Transposase IS200-like"/>
    <property type="match status" value="1"/>
</dbReference>
<dbReference type="AlphaFoldDB" id="A0A368KEA0"/>